<feature type="transmembrane region" description="Helical" evidence="1">
    <location>
        <begin position="58"/>
        <end position="79"/>
    </location>
</feature>
<keyword evidence="1" id="KW-0812">Transmembrane</keyword>
<evidence type="ECO:0000259" key="2">
    <source>
        <dbReference type="Pfam" id="PF02517"/>
    </source>
</evidence>
<feature type="transmembrane region" description="Helical" evidence="1">
    <location>
        <begin position="244"/>
        <end position="264"/>
    </location>
</feature>
<feature type="transmembrane region" description="Helical" evidence="1">
    <location>
        <begin position="91"/>
        <end position="112"/>
    </location>
</feature>
<gene>
    <name evidence="3" type="ORF">DLK05_03960</name>
</gene>
<evidence type="ECO:0000313" key="4">
    <source>
        <dbReference type="Proteomes" id="UP000282985"/>
    </source>
</evidence>
<organism evidence="3 4">
    <name type="scientific">Ancylomarina longa</name>
    <dbReference type="NCBI Taxonomy" id="2487017"/>
    <lineage>
        <taxon>Bacteria</taxon>
        <taxon>Pseudomonadati</taxon>
        <taxon>Bacteroidota</taxon>
        <taxon>Bacteroidia</taxon>
        <taxon>Marinilabiliales</taxon>
        <taxon>Marinifilaceae</taxon>
        <taxon>Ancylomarina</taxon>
    </lineage>
</organism>
<feature type="transmembrane region" description="Helical" evidence="1">
    <location>
        <begin position="174"/>
        <end position="204"/>
    </location>
</feature>
<dbReference type="OrthoDB" id="158986at2"/>
<protein>
    <submittedName>
        <fullName evidence="3">CPBP family intramembrane metalloprotease</fullName>
    </submittedName>
</protein>
<dbReference type="GO" id="GO:0006508">
    <property type="term" value="P:proteolysis"/>
    <property type="evidence" value="ECO:0007669"/>
    <property type="project" value="UniProtKB-KW"/>
</dbReference>
<dbReference type="GO" id="GO:0080120">
    <property type="term" value="P:CAAX-box protein maturation"/>
    <property type="evidence" value="ECO:0007669"/>
    <property type="project" value="UniProtKB-ARBA"/>
</dbReference>
<feature type="transmembrane region" description="Helical" evidence="1">
    <location>
        <begin position="30"/>
        <end position="52"/>
    </location>
</feature>
<keyword evidence="3" id="KW-0482">Metalloprotease</keyword>
<keyword evidence="1" id="KW-0472">Membrane</keyword>
<dbReference type="InterPro" id="IPR003675">
    <property type="entry name" value="Rce1/LyrA-like_dom"/>
</dbReference>
<keyword evidence="1" id="KW-1133">Transmembrane helix</keyword>
<evidence type="ECO:0000256" key="1">
    <source>
        <dbReference type="SAM" id="Phobius"/>
    </source>
</evidence>
<dbReference type="GO" id="GO:0008237">
    <property type="term" value="F:metallopeptidase activity"/>
    <property type="evidence" value="ECO:0007669"/>
    <property type="project" value="UniProtKB-KW"/>
</dbReference>
<keyword evidence="3" id="KW-0645">Protease</keyword>
<evidence type="ECO:0000313" key="3">
    <source>
        <dbReference type="EMBL" id="RUT79384.1"/>
    </source>
</evidence>
<name>A0A434AXY9_9BACT</name>
<dbReference type="AlphaFoldDB" id="A0A434AXY9"/>
<sequence length="282" mass="32666">MNKQIETEISAEEVPAQLAYPSIKQGWGMLGYFILITLLYSIPLGVIQLSGIDIQHGFYLLMNYSIPMILLIWLLRFFWKKNPENGRFLSLKPFPLIILPMVVLMTLSFIWINSEITSWVPMPSFLENLFKEMMEPNIWGFLTVAVAAPILEETLLRGIVLEGLLKNYNPKKAIIWSALFFGILHLNPWQFVAAFIVALGIGYLYWRTRSLWLCIFIHFLNNATAFLIYFLYPDTTDTADLFEIGTINRVLIFGLAIFILWLVYRYFENYFKSSTAESASKI</sequence>
<feature type="transmembrane region" description="Helical" evidence="1">
    <location>
        <begin position="211"/>
        <end position="232"/>
    </location>
</feature>
<dbReference type="PANTHER" id="PTHR36435:SF1">
    <property type="entry name" value="CAAX AMINO TERMINAL PROTEASE FAMILY PROTEIN"/>
    <property type="match status" value="1"/>
</dbReference>
<reference evidence="3 4" key="1">
    <citation type="submission" date="2018-11" db="EMBL/GenBank/DDBJ databases">
        <title>Parancylomarina longa gen. nov., sp. nov., isolated from sediments of southern Okinawa.</title>
        <authorList>
            <person name="Fu T."/>
        </authorList>
    </citation>
    <scope>NUCLEOTIDE SEQUENCE [LARGE SCALE GENOMIC DNA]</scope>
    <source>
        <strain evidence="3 4">T3-2 S1-C</strain>
    </source>
</reference>
<dbReference type="RefSeq" id="WP_127342676.1">
    <property type="nucleotide sequence ID" value="NZ_RJJX01000003.1"/>
</dbReference>
<comment type="caution">
    <text evidence="3">The sequence shown here is derived from an EMBL/GenBank/DDBJ whole genome shotgun (WGS) entry which is preliminary data.</text>
</comment>
<feature type="domain" description="CAAX prenyl protease 2/Lysostaphin resistance protein A-like" evidence="2">
    <location>
        <begin position="137"/>
        <end position="223"/>
    </location>
</feature>
<dbReference type="InterPro" id="IPR052710">
    <property type="entry name" value="CAAX_protease"/>
</dbReference>
<dbReference type="Proteomes" id="UP000282985">
    <property type="component" value="Unassembled WGS sequence"/>
</dbReference>
<dbReference type="Pfam" id="PF02517">
    <property type="entry name" value="Rce1-like"/>
    <property type="match status" value="1"/>
</dbReference>
<keyword evidence="4" id="KW-1185">Reference proteome</keyword>
<keyword evidence="3" id="KW-0378">Hydrolase</keyword>
<dbReference type="GO" id="GO:0004175">
    <property type="term" value="F:endopeptidase activity"/>
    <property type="evidence" value="ECO:0007669"/>
    <property type="project" value="UniProtKB-ARBA"/>
</dbReference>
<accession>A0A434AXY9</accession>
<dbReference type="EMBL" id="RJJX01000003">
    <property type="protein sequence ID" value="RUT79384.1"/>
    <property type="molecule type" value="Genomic_DNA"/>
</dbReference>
<proteinExistence type="predicted"/>
<dbReference type="PANTHER" id="PTHR36435">
    <property type="entry name" value="SLR1288 PROTEIN"/>
    <property type="match status" value="1"/>
</dbReference>